<dbReference type="PANTHER" id="PTHR11059:SF0">
    <property type="entry name" value="DNA REPAIR PROTEIN RECN"/>
    <property type="match status" value="1"/>
</dbReference>
<keyword evidence="7 9" id="KW-0234">DNA repair</keyword>
<evidence type="ECO:0000313" key="11">
    <source>
        <dbReference type="EMBL" id="GAA4422871.1"/>
    </source>
</evidence>
<evidence type="ECO:0000256" key="4">
    <source>
        <dbReference type="ARBA" id="ARBA00022741"/>
    </source>
</evidence>
<dbReference type="InterPro" id="IPR004604">
    <property type="entry name" value="DNA_recomb/repair_RecN"/>
</dbReference>
<dbReference type="InterPro" id="IPR003395">
    <property type="entry name" value="RecF/RecN/SMC_N"/>
</dbReference>
<dbReference type="CDD" id="cd03241">
    <property type="entry name" value="ABC_RecN"/>
    <property type="match status" value="1"/>
</dbReference>
<comment type="function">
    <text evidence="1 9">May be involved in recombinational repair of damaged DNA.</text>
</comment>
<dbReference type="SUPFAM" id="SSF52540">
    <property type="entry name" value="P-loop containing nucleoside triphosphate hydrolases"/>
    <property type="match status" value="2"/>
</dbReference>
<evidence type="ECO:0000259" key="10">
    <source>
        <dbReference type="SMART" id="SM00382"/>
    </source>
</evidence>
<reference evidence="12" key="1">
    <citation type="journal article" date="2019" name="Int. J. Syst. Evol. Microbiol.">
        <title>The Global Catalogue of Microorganisms (GCM) 10K type strain sequencing project: providing services to taxonomists for standard genome sequencing and annotation.</title>
        <authorList>
            <consortium name="The Broad Institute Genomics Platform"/>
            <consortium name="The Broad Institute Genome Sequencing Center for Infectious Disease"/>
            <person name="Wu L."/>
            <person name="Ma J."/>
        </authorList>
    </citation>
    <scope>NUCLEOTIDE SEQUENCE [LARGE SCALE GENOMIC DNA]</scope>
    <source>
        <strain evidence="12">JCM 17810</strain>
    </source>
</reference>
<feature type="domain" description="AAA+ ATPase" evidence="10">
    <location>
        <begin position="21"/>
        <end position="522"/>
    </location>
</feature>
<dbReference type="Pfam" id="PF02463">
    <property type="entry name" value="SMC_N"/>
    <property type="match status" value="1"/>
</dbReference>
<evidence type="ECO:0000256" key="6">
    <source>
        <dbReference type="ARBA" id="ARBA00022840"/>
    </source>
</evidence>
<keyword evidence="12" id="KW-1185">Reference proteome</keyword>
<dbReference type="Proteomes" id="UP001500622">
    <property type="component" value="Unassembled WGS sequence"/>
</dbReference>
<evidence type="ECO:0000256" key="2">
    <source>
        <dbReference type="ARBA" id="ARBA00009441"/>
    </source>
</evidence>
<proteinExistence type="inferred from homology"/>
<accession>A0ABP8L600</accession>
<dbReference type="NCBIfam" id="TIGR00634">
    <property type="entry name" value="recN"/>
    <property type="match status" value="1"/>
</dbReference>
<comment type="caution">
    <text evidence="11">The sequence shown here is derived from an EMBL/GenBank/DDBJ whole genome shotgun (WGS) entry which is preliminary data.</text>
</comment>
<dbReference type="InterPro" id="IPR027417">
    <property type="entry name" value="P-loop_NTPase"/>
</dbReference>
<dbReference type="InterPro" id="IPR003593">
    <property type="entry name" value="AAA+_ATPase"/>
</dbReference>
<sequence>MIEQVRIENLGVIAAAELDLAPTFTVITGETGAGKTMVLTSLALLLGGKADAGLVRVGSDRAVVEGSFAVEPGGPAAARAEEAGAVVDDGELIAARTVPAAGRSRAHLGGRTVPHGVLGEIGEQLVTVHGQSDQLRLRAPAQQRAALDAFGGGAHAALLSAYREAWSAAVVAREELRAWEEAEGAREEEMAQLREGLDLIDSLDPQPGEDTALRDEASRLGNVEDLRVATGHAHQVLTGSDEAADVSVSDATTLLDDARRALDQGARDDSALSGWAERLAEASYLVSDVATELASYLAGLDADPERLSWVHERRAALAELTRVHGPDVDAALDWAERARQRLADLETPEEVAERLRDAVTTTAAALDQAAAALTDSRRGAGDRLCEAVGEELAGLAMPGAGLEVRLTPLDVPGPSGAESVELLLSGHPGAPARPLGQGASGGELSRVMLAIEVTLAGVDAGAAGETRTFVFDEVDAGVGGKAAVEVGRRLARLARGSQVVVVTHLAQVAAFADRHLVVTKSTPGGGDVVTATDVAAVDGEDRLRELARMLSGQDESDTALRHAAELVERADVQR</sequence>
<protein>
    <recommendedName>
        <fullName evidence="3 9">DNA repair protein RecN</fullName>
    </recommendedName>
    <alternativeName>
        <fullName evidence="8 9">Recombination protein N</fullName>
    </alternativeName>
</protein>
<evidence type="ECO:0000256" key="5">
    <source>
        <dbReference type="ARBA" id="ARBA00022763"/>
    </source>
</evidence>
<dbReference type="RefSeq" id="WP_345215900.1">
    <property type="nucleotide sequence ID" value="NZ_BAABGN010000007.1"/>
</dbReference>
<dbReference type="Gene3D" id="3.40.50.300">
    <property type="entry name" value="P-loop containing nucleotide triphosphate hydrolases"/>
    <property type="match status" value="2"/>
</dbReference>
<dbReference type="PIRSF" id="PIRSF003128">
    <property type="entry name" value="RecN"/>
    <property type="match status" value="1"/>
</dbReference>
<name>A0ABP8L600_9MICO</name>
<dbReference type="EMBL" id="BAABGN010000007">
    <property type="protein sequence ID" value="GAA4422871.1"/>
    <property type="molecule type" value="Genomic_DNA"/>
</dbReference>
<dbReference type="SMART" id="SM00382">
    <property type="entry name" value="AAA"/>
    <property type="match status" value="1"/>
</dbReference>
<evidence type="ECO:0000313" key="12">
    <source>
        <dbReference type="Proteomes" id="UP001500622"/>
    </source>
</evidence>
<evidence type="ECO:0000256" key="1">
    <source>
        <dbReference type="ARBA" id="ARBA00003618"/>
    </source>
</evidence>
<keyword evidence="5 9" id="KW-0227">DNA damage</keyword>
<evidence type="ECO:0000256" key="8">
    <source>
        <dbReference type="ARBA" id="ARBA00033408"/>
    </source>
</evidence>
<dbReference type="PANTHER" id="PTHR11059">
    <property type="entry name" value="DNA REPAIR PROTEIN RECN"/>
    <property type="match status" value="1"/>
</dbReference>
<organism evidence="11 12">
    <name type="scientific">Georgenia halophila</name>
    <dbReference type="NCBI Taxonomy" id="620889"/>
    <lineage>
        <taxon>Bacteria</taxon>
        <taxon>Bacillati</taxon>
        <taxon>Actinomycetota</taxon>
        <taxon>Actinomycetes</taxon>
        <taxon>Micrococcales</taxon>
        <taxon>Bogoriellaceae</taxon>
        <taxon>Georgenia</taxon>
    </lineage>
</organism>
<evidence type="ECO:0000256" key="7">
    <source>
        <dbReference type="ARBA" id="ARBA00023204"/>
    </source>
</evidence>
<keyword evidence="6" id="KW-0067">ATP-binding</keyword>
<keyword evidence="4" id="KW-0547">Nucleotide-binding</keyword>
<gene>
    <name evidence="11" type="primary">recN</name>
    <name evidence="11" type="ORF">GCM10023169_17830</name>
</gene>
<evidence type="ECO:0000256" key="9">
    <source>
        <dbReference type="PIRNR" id="PIRNR003128"/>
    </source>
</evidence>
<comment type="similarity">
    <text evidence="2 9">Belongs to the RecN family.</text>
</comment>
<evidence type="ECO:0000256" key="3">
    <source>
        <dbReference type="ARBA" id="ARBA00021315"/>
    </source>
</evidence>